<comment type="caution">
    <text evidence="1">The sequence shown here is derived from an EMBL/GenBank/DDBJ whole genome shotgun (WGS) entry which is preliminary data.</text>
</comment>
<evidence type="ECO:0000313" key="1">
    <source>
        <dbReference type="EMBL" id="CCQ69175.1"/>
    </source>
</evidence>
<accession>T2JVD1</accession>
<evidence type="ECO:0008006" key="3">
    <source>
        <dbReference type="Google" id="ProtNLM"/>
    </source>
</evidence>
<dbReference type="AlphaFoldDB" id="T2JVD1"/>
<dbReference type="EMBL" id="CAQN01000910">
    <property type="protein sequence ID" value="CCQ69175.1"/>
    <property type="molecule type" value="Genomic_DNA"/>
</dbReference>
<dbReference type="Gene3D" id="2.40.10.10">
    <property type="entry name" value="Trypsin-like serine proteases"/>
    <property type="match status" value="2"/>
</dbReference>
<dbReference type="InterPro" id="IPR009003">
    <property type="entry name" value="Peptidase_S1_PA"/>
</dbReference>
<dbReference type="InterPro" id="IPR027417">
    <property type="entry name" value="P-loop_NTPase"/>
</dbReference>
<proteinExistence type="predicted"/>
<sequence length="430" mass="48500">MKKSVNQAINLLKICTVLLSHEGGKNHDGTGFFVAHGLIITCAHVCQKFQSYKAYATWNNRDYCVKVRKCSDDLEKYDLALLELTDKEIKHPYLPLEERVNVGDELYTFGYPGNQINGDVGTYEVIGFDGNNLLKFKEGLVKNGQSGSALLNLRTNKVCGLIIISLDTRQDIGGRGVPVSVIYEYFPELRKLQAVKENPFIPLTEPIKIYQDLFGRDEIIEGIFDILNAGGSVALVGEIKTGKTSTLKAVQELAIDKLSKKRKVVYLDLGNIFEDNDFYFALCDEVGINVENVQPPTGYLFFREIRKYRILLLLDGIEQMTWVGFTAPLRSQIRSLANDSDPPFRLVVAANKPLTQLFADSGQDSPFEGICQELFLNPWNATIIEDFITLRLSQTNIQFSEEEVKIIINDSQGNPQKVMQYCYELYKSKS</sequence>
<dbReference type="PANTHER" id="PTHR34301">
    <property type="entry name" value="DNA-BINDING PROTEIN-RELATED"/>
    <property type="match status" value="1"/>
</dbReference>
<dbReference type="PANTHER" id="PTHR34301:SF8">
    <property type="entry name" value="ATPASE DOMAIN-CONTAINING PROTEIN"/>
    <property type="match status" value="1"/>
</dbReference>
<name>T2JVD1_CROWT</name>
<gene>
    <name evidence="1" type="ORF">CWATWH0402_2486</name>
</gene>
<dbReference type="Pfam" id="PF13365">
    <property type="entry name" value="Trypsin_2"/>
    <property type="match status" value="1"/>
</dbReference>
<dbReference type="Gene3D" id="3.40.50.300">
    <property type="entry name" value="P-loop containing nucleotide triphosphate hydrolases"/>
    <property type="match status" value="1"/>
</dbReference>
<reference evidence="1 2" key="2">
    <citation type="submission" date="2013-09" db="EMBL/GenBank/DDBJ databases">
        <title>Whole genome comparison of six Crocosphaera watsonii strains with differing phenotypes.</title>
        <authorList>
            <person name="Bench S.R."/>
            <person name="Heller P."/>
            <person name="Frank I."/>
            <person name="Arciniega M."/>
            <person name="Shilova I.N."/>
            <person name="Zehr J.P."/>
        </authorList>
    </citation>
    <scope>NUCLEOTIDE SEQUENCE [LARGE SCALE GENOMIC DNA]</scope>
    <source>
        <strain evidence="1 2">WH 0402</strain>
    </source>
</reference>
<organism evidence="1 2">
    <name type="scientific">Crocosphaera watsonii WH 0402</name>
    <dbReference type="NCBI Taxonomy" id="1284629"/>
    <lineage>
        <taxon>Bacteria</taxon>
        <taxon>Bacillati</taxon>
        <taxon>Cyanobacteriota</taxon>
        <taxon>Cyanophyceae</taxon>
        <taxon>Oscillatoriophycideae</taxon>
        <taxon>Chroococcales</taxon>
        <taxon>Aphanothecaceae</taxon>
        <taxon>Crocosphaera</taxon>
    </lineage>
</organism>
<dbReference type="SUPFAM" id="SSF50494">
    <property type="entry name" value="Trypsin-like serine proteases"/>
    <property type="match status" value="1"/>
</dbReference>
<dbReference type="InterPro" id="IPR043504">
    <property type="entry name" value="Peptidase_S1_PA_chymotrypsin"/>
</dbReference>
<evidence type="ECO:0000313" key="2">
    <source>
        <dbReference type="Proteomes" id="UP000018130"/>
    </source>
</evidence>
<dbReference type="SUPFAM" id="SSF52540">
    <property type="entry name" value="P-loop containing nucleoside triphosphate hydrolases"/>
    <property type="match status" value="1"/>
</dbReference>
<reference evidence="1 2" key="1">
    <citation type="submission" date="2013-01" db="EMBL/GenBank/DDBJ databases">
        <authorList>
            <person name="Bench S."/>
        </authorList>
    </citation>
    <scope>NUCLEOTIDE SEQUENCE [LARGE SCALE GENOMIC DNA]</scope>
    <source>
        <strain evidence="1 2">WH 0402</strain>
    </source>
</reference>
<dbReference type="Proteomes" id="UP000018130">
    <property type="component" value="Unassembled WGS sequence"/>
</dbReference>
<protein>
    <recommendedName>
        <fullName evidence="3">Serine protease</fullName>
    </recommendedName>
</protein>